<keyword evidence="3" id="KW-0804">Transcription</keyword>
<dbReference type="CDD" id="cd06170">
    <property type="entry name" value="LuxR_C_like"/>
    <property type="match status" value="1"/>
</dbReference>
<evidence type="ECO:0000256" key="1">
    <source>
        <dbReference type="ARBA" id="ARBA00023015"/>
    </source>
</evidence>
<evidence type="ECO:0000259" key="4">
    <source>
        <dbReference type="PROSITE" id="PS50043"/>
    </source>
</evidence>
<evidence type="ECO:0000256" key="3">
    <source>
        <dbReference type="ARBA" id="ARBA00023163"/>
    </source>
</evidence>
<sequence length="246" mass="27335">MKPEIIELAGRAASLGSSDELWNVCQQMLPEYGVTAIGYGIIPLAAEARRLGNATAGYFRNTYPQDWAAGGDDPINDKITIDKVRDGARLVFWEDPRLLDGARPAQIRRRAHEAEIGMRQGVSIGTSFAQNGRPVSGLAFAFGTLRTYKEMVAHWREYSYDLNYISQIIDNGFRGPSSILLPQLSQRERDCLSYLVIGMRPAEISHALNISEKTLEKHIGSAKHKLNARTRDQALVKALVLNLIDP</sequence>
<reference evidence="6" key="1">
    <citation type="journal article" date="2019" name="Int. J. Syst. Evol. Microbiol.">
        <title>The Global Catalogue of Microorganisms (GCM) 10K type strain sequencing project: providing services to taxonomists for standard genome sequencing and annotation.</title>
        <authorList>
            <consortium name="The Broad Institute Genomics Platform"/>
            <consortium name="The Broad Institute Genome Sequencing Center for Infectious Disease"/>
            <person name="Wu L."/>
            <person name="Ma J."/>
        </authorList>
    </citation>
    <scope>NUCLEOTIDE SEQUENCE [LARGE SCALE GENOMIC DNA]</scope>
    <source>
        <strain evidence="6">TISTR 2562</strain>
    </source>
</reference>
<dbReference type="InterPro" id="IPR036388">
    <property type="entry name" value="WH-like_DNA-bd_sf"/>
</dbReference>
<dbReference type="EMBL" id="JBHUMP010000001">
    <property type="protein sequence ID" value="MFD2738209.1"/>
    <property type="molecule type" value="Genomic_DNA"/>
</dbReference>
<dbReference type="SUPFAM" id="SSF46894">
    <property type="entry name" value="C-terminal effector domain of the bipartite response regulators"/>
    <property type="match status" value="1"/>
</dbReference>
<dbReference type="PANTHER" id="PTHR44688:SF16">
    <property type="entry name" value="DNA-BINDING TRANSCRIPTIONAL ACTIVATOR DEVR_DOSR"/>
    <property type="match status" value="1"/>
</dbReference>
<dbReference type="InterPro" id="IPR000792">
    <property type="entry name" value="Tscrpt_reg_LuxR_C"/>
</dbReference>
<dbReference type="Gene3D" id="3.30.450.80">
    <property type="entry name" value="Transcription factor LuxR-like, autoinducer-binding domain"/>
    <property type="match status" value="1"/>
</dbReference>
<dbReference type="Gene3D" id="1.10.10.10">
    <property type="entry name" value="Winged helix-like DNA-binding domain superfamily/Winged helix DNA-binding domain"/>
    <property type="match status" value="1"/>
</dbReference>
<dbReference type="PROSITE" id="PS50043">
    <property type="entry name" value="HTH_LUXR_2"/>
    <property type="match status" value="1"/>
</dbReference>
<dbReference type="PRINTS" id="PR00038">
    <property type="entry name" value="HTHLUXR"/>
</dbReference>
<accession>A0ABW5TY91</accession>
<proteinExistence type="predicted"/>
<protein>
    <submittedName>
        <fullName evidence="5">LuxR C-terminal-related transcriptional regulator</fullName>
    </submittedName>
</protein>
<dbReference type="Pfam" id="PF00196">
    <property type="entry name" value="GerE"/>
    <property type="match status" value="1"/>
</dbReference>
<keyword evidence="1" id="KW-0805">Transcription regulation</keyword>
<dbReference type="InterPro" id="IPR016032">
    <property type="entry name" value="Sig_transdc_resp-reg_C-effctor"/>
</dbReference>
<dbReference type="RefSeq" id="WP_386370715.1">
    <property type="nucleotide sequence ID" value="NZ_JBHUMP010000001.1"/>
</dbReference>
<dbReference type="InterPro" id="IPR036693">
    <property type="entry name" value="TF_LuxR_autoind-bd_dom_sf"/>
</dbReference>
<dbReference type="SMART" id="SM00421">
    <property type="entry name" value="HTH_LUXR"/>
    <property type="match status" value="1"/>
</dbReference>
<evidence type="ECO:0000313" key="6">
    <source>
        <dbReference type="Proteomes" id="UP001597474"/>
    </source>
</evidence>
<organism evidence="5 6">
    <name type="scientific">Sulfitobacter aestuarii</name>
    <dbReference type="NCBI Taxonomy" id="2161676"/>
    <lineage>
        <taxon>Bacteria</taxon>
        <taxon>Pseudomonadati</taxon>
        <taxon>Pseudomonadota</taxon>
        <taxon>Alphaproteobacteria</taxon>
        <taxon>Rhodobacterales</taxon>
        <taxon>Roseobacteraceae</taxon>
        <taxon>Sulfitobacter</taxon>
    </lineage>
</organism>
<dbReference type="SUPFAM" id="SSF75516">
    <property type="entry name" value="Pheromone-binding domain of LuxR-like quorum-sensing transcription factors"/>
    <property type="match status" value="1"/>
</dbReference>
<keyword evidence="6" id="KW-1185">Reference proteome</keyword>
<dbReference type="Proteomes" id="UP001597474">
    <property type="component" value="Unassembled WGS sequence"/>
</dbReference>
<keyword evidence="2" id="KW-0238">DNA-binding</keyword>
<name>A0ABW5TY91_9RHOB</name>
<dbReference type="PANTHER" id="PTHR44688">
    <property type="entry name" value="DNA-BINDING TRANSCRIPTIONAL ACTIVATOR DEVR_DOSR"/>
    <property type="match status" value="1"/>
</dbReference>
<evidence type="ECO:0000313" key="5">
    <source>
        <dbReference type="EMBL" id="MFD2738209.1"/>
    </source>
</evidence>
<feature type="domain" description="HTH luxR-type" evidence="4">
    <location>
        <begin position="177"/>
        <end position="242"/>
    </location>
</feature>
<gene>
    <name evidence="5" type="ORF">ACFSUD_01360</name>
</gene>
<evidence type="ECO:0000256" key="2">
    <source>
        <dbReference type="ARBA" id="ARBA00023125"/>
    </source>
</evidence>
<comment type="caution">
    <text evidence="5">The sequence shown here is derived from an EMBL/GenBank/DDBJ whole genome shotgun (WGS) entry which is preliminary data.</text>
</comment>